<name>A0A9Q0JL55_9ROSI</name>
<organism evidence="1 2">
    <name type="scientific">Turnera subulata</name>
    <dbReference type="NCBI Taxonomy" id="218843"/>
    <lineage>
        <taxon>Eukaryota</taxon>
        <taxon>Viridiplantae</taxon>
        <taxon>Streptophyta</taxon>
        <taxon>Embryophyta</taxon>
        <taxon>Tracheophyta</taxon>
        <taxon>Spermatophyta</taxon>
        <taxon>Magnoliopsida</taxon>
        <taxon>eudicotyledons</taxon>
        <taxon>Gunneridae</taxon>
        <taxon>Pentapetalae</taxon>
        <taxon>rosids</taxon>
        <taxon>fabids</taxon>
        <taxon>Malpighiales</taxon>
        <taxon>Passifloraceae</taxon>
        <taxon>Turnera</taxon>
    </lineage>
</organism>
<dbReference type="EMBL" id="JAKUCV010001864">
    <property type="protein sequence ID" value="KAJ4844770.1"/>
    <property type="molecule type" value="Genomic_DNA"/>
</dbReference>
<dbReference type="Proteomes" id="UP001141552">
    <property type="component" value="Unassembled WGS sequence"/>
</dbReference>
<evidence type="ECO:0000313" key="1">
    <source>
        <dbReference type="EMBL" id="KAJ4844770.1"/>
    </source>
</evidence>
<protein>
    <submittedName>
        <fullName evidence="1">Uncharacterized protein</fullName>
    </submittedName>
</protein>
<evidence type="ECO:0000313" key="2">
    <source>
        <dbReference type="Proteomes" id="UP001141552"/>
    </source>
</evidence>
<accession>A0A9Q0JL55</accession>
<reference evidence="1" key="2">
    <citation type="journal article" date="2023" name="Plants (Basel)">
        <title>Annotation of the Turnera subulata (Passifloraceae) Draft Genome Reveals the S-Locus Evolved after the Divergence of Turneroideae from Passifloroideae in a Stepwise Manner.</title>
        <authorList>
            <person name="Henning P.M."/>
            <person name="Roalson E.H."/>
            <person name="Mir W."/>
            <person name="McCubbin A.G."/>
            <person name="Shore J.S."/>
        </authorList>
    </citation>
    <scope>NUCLEOTIDE SEQUENCE</scope>
    <source>
        <strain evidence="1">F60SS</strain>
    </source>
</reference>
<gene>
    <name evidence="1" type="ORF">Tsubulata_003474</name>
</gene>
<dbReference type="AlphaFoldDB" id="A0A9Q0JL55"/>
<keyword evidence="2" id="KW-1185">Reference proteome</keyword>
<feature type="non-terminal residue" evidence="1">
    <location>
        <position position="1"/>
    </location>
</feature>
<sequence length="58" mass="6377">MQGLPKLGGLDGKGREENRVMDVTKLGAIERKLRQTTTAEAEGKSKQEIVCFDLKCQA</sequence>
<reference evidence="1" key="1">
    <citation type="submission" date="2022-02" db="EMBL/GenBank/DDBJ databases">
        <authorList>
            <person name="Henning P.M."/>
            <person name="McCubbin A.G."/>
            <person name="Shore J.S."/>
        </authorList>
    </citation>
    <scope>NUCLEOTIDE SEQUENCE</scope>
    <source>
        <strain evidence="1">F60SS</strain>
        <tissue evidence="1">Leaves</tissue>
    </source>
</reference>
<proteinExistence type="predicted"/>
<comment type="caution">
    <text evidence="1">The sequence shown here is derived from an EMBL/GenBank/DDBJ whole genome shotgun (WGS) entry which is preliminary data.</text>
</comment>